<sequence>MKFQQPPWGLAAAARESLLHGNEHRDAGKVSEKALNALMSKFFNSEATPHLIPGDRGFLLSIVTPILYEQFPWQESIFEELSRSHALLLDGLDQVDTSVISAASMTELLGGMSLGDAIGATFFLQVGANMNGGVFDPDWLNQPNFEEVLHLFPRSNIEAMAERLTATRDEFKQDFKAQSLGVKRLARYDYNPLVRTPFVKLDQGLPVAPAPRLILRTVTPGGLFYSGVSKYGKAFADDLGALFENYIGRNLRLIDGADVHPEIVYGARGDKKSIDWFVVMPGLVLLVECKMKRLALGSRAGDPQLFEDLQKSLEKARTQLTRTVQNLAARTPEFRHIPTDRPMLGLIVSAEPIYSGSAYLIDHDTSVIPGGRLPDVPVAAVSARVVEMLVTHGADTENVLLELITRHVGVAISLSEIRPHADHDNAILTRAWQSYPFSAGRDRLTCAGNLSVNNTSSLD</sequence>
<evidence type="ECO:0000313" key="2">
    <source>
        <dbReference type="Proteomes" id="UP000322244"/>
    </source>
</evidence>
<keyword evidence="2" id="KW-1185">Reference proteome</keyword>
<comment type="caution">
    <text evidence="1">The sequence shown here is derived from an EMBL/GenBank/DDBJ whole genome shotgun (WGS) entry which is preliminary data.</text>
</comment>
<proteinExistence type="predicted"/>
<accession>A0A5A7SB18</accession>
<evidence type="ECO:0008006" key="3">
    <source>
        <dbReference type="Google" id="ProtNLM"/>
    </source>
</evidence>
<gene>
    <name evidence="1" type="ORF">FOY51_17955</name>
</gene>
<name>A0A5A7SB18_9NOCA</name>
<organism evidence="1 2">
    <name type="scientific">Antrihabitans cavernicola</name>
    <dbReference type="NCBI Taxonomy" id="2495913"/>
    <lineage>
        <taxon>Bacteria</taxon>
        <taxon>Bacillati</taxon>
        <taxon>Actinomycetota</taxon>
        <taxon>Actinomycetes</taxon>
        <taxon>Mycobacteriales</taxon>
        <taxon>Nocardiaceae</taxon>
        <taxon>Antrihabitans</taxon>
    </lineage>
</organism>
<dbReference type="EMBL" id="VLNY01000008">
    <property type="protein sequence ID" value="KAA0021763.1"/>
    <property type="molecule type" value="Genomic_DNA"/>
</dbReference>
<evidence type="ECO:0000313" key="1">
    <source>
        <dbReference type="EMBL" id="KAA0021763.1"/>
    </source>
</evidence>
<dbReference type="OrthoDB" id="3328874at2"/>
<protein>
    <recommendedName>
        <fullName evidence="3">NERD domain-containing protein</fullName>
    </recommendedName>
</protein>
<dbReference type="RefSeq" id="WP_149431631.1">
    <property type="nucleotide sequence ID" value="NZ_VLNY01000008.1"/>
</dbReference>
<reference evidence="1 2" key="1">
    <citation type="submission" date="2019-07" db="EMBL/GenBank/DDBJ databases">
        <title>Rhodococcus cavernicolus sp. nov., isolated from a cave.</title>
        <authorList>
            <person name="Lee S.D."/>
        </authorList>
    </citation>
    <scope>NUCLEOTIDE SEQUENCE [LARGE SCALE GENOMIC DNA]</scope>
    <source>
        <strain evidence="1 2">C1-24</strain>
    </source>
</reference>
<dbReference type="Proteomes" id="UP000322244">
    <property type="component" value="Unassembled WGS sequence"/>
</dbReference>
<dbReference type="AlphaFoldDB" id="A0A5A7SB18"/>